<reference evidence="12 13" key="1">
    <citation type="submission" date="2018-06" db="EMBL/GenBank/DDBJ databases">
        <authorList>
            <consortium name="Pathogen Informatics"/>
            <person name="Doyle S."/>
        </authorList>
    </citation>
    <scope>NUCLEOTIDE SEQUENCE [LARGE SCALE GENOMIC DNA]</scope>
    <source>
        <strain evidence="12 13">NCTC12475</strain>
    </source>
</reference>
<protein>
    <submittedName>
        <fullName evidence="12">Type III effector HopAH2-2</fullName>
        <ecNumber evidence="12">2.7.-.-</ecNumber>
    </submittedName>
</protein>
<evidence type="ECO:0000256" key="6">
    <source>
        <dbReference type="ARBA" id="ARBA00022989"/>
    </source>
</evidence>
<dbReference type="Proteomes" id="UP000254920">
    <property type="component" value="Unassembled WGS sequence"/>
</dbReference>
<feature type="transmembrane region" description="Helical" evidence="9">
    <location>
        <begin position="7"/>
        <end position="32"/>
    </location>
</feature>
<dbReference type="GeneID" id="93090848"/>
<keyword evidence="7 9" id="KW-0472">Membrane</keyword>
<dbReference type="SUPFAM" id="SSF53649">
    <property type="entry name" value="Alkaline phosphatase-like"/>
    <property type="match status" value="1"/>
</dbReference>
<sequence length="535" mass="61747">MKNKESGLIMIISALFVAFYNFTFFTNVASVYNIRENFIYFISMVVILFSFSVFFFTLFSSRYTTKPILIFVILVSSMAAYFMDNYNIVIDDTMLTNVFQTNTSETADLLSIKLFLYIIFLGIIPSIFIYKFDINYSNFKTLLFSKLKILSIFLIIIVVTMLSFSKFYTSFFREHKPLRYSINPFYWIYSVGDFSAKTLKSGNNNFVKLGKDAKIIETNQNDKNDEKKELIIVVVGEAARADHFSLNGYERQTNPLLSQENIINFPNFTSCGTSTAVSVPCMFSALGRDDFDIEEAKNQDNVLDILSRAGVEVLWIDNNSDSKNVATRMQYENFKTNQNNKICDDEECRDIGMLDGLDKFIDKNKNKDILIVLHQMGNHGPAYFKRYPKEFEKFTPVCNSNDFQECDQQSIINAYDNAILYTDYFLSEVIKFSKKYSKTYENAVIYMSDHGESLGENNIYLHGLPYAIAPQTQKHVPAFIWLGDGFFDVDSKKLKEKAKNGEFSQDYLFHTLLSIFEVQSEIYDKNLDILDGVKK</sequence>
<feature type="domain" description="Phosphoethanolamine transferase N-terminal" evidence="11">
    <location>
        <begin position="48"/>
        <end position="195"/>
    </location>
</feature>
<dbReference type="GO" id="GO:0009244">
    <property type="term" value="P:lipopolysaccharide core region biosynthetic process"/>
    <property type="evidence" value="ECO:0007669"/>
    <property type="project" value="TreeGrafter"/>
</dbReference>
<feature type="transmembrane region" description="Helical" evidence="9">
    <location>
        <begin position="38"/>
        <end position="59"/>
    </location>
</feature>
<dbReference type="CDD" id="cd16017">
    <property type="entry name" value="LptA"/>
    <property type="match status" value="1"/>
</dbReference>
<keyword evidence="2" id="KW-1003">Cell membrane</keyword>
<evidence type="ECO:0000259" key="11">
    <source>
        <dbReference type="Pfam" id="PF08019"/>
    </source>
</evidence>
<evidence type="ECO:0000313" key="13">
    <source>
        <dbReference type="Proteomes" id="UP000254920"/>
    </source>
</evidence>
<dbReference type="Gene3D" id="3.40.720.10">
    <property type="entry name" value="Alkaline Phosphatase, subunit A"/>
    <property type="match status" value="1"/>
</dbReference>
<gene>
    <name evidence="12" type="primary">eptA</name>
    <name evidence="12" type="ORF">NCTC12475_00405</name>
</gene>
<comment type="PTM">
    <text evidence="8">The conversion to 3-oxoalanine (also known as C-formylglycine, FGly), of a serine or cysteine residue in prokaryotes and of a cysteine residue in eukaryotes, is critical for catalytic activity.</text>
</comment>
<dbReference type="AlphaFoldDB" id="A0A381DHY7"/>
<proteinExistence type="predicted"/>
<dbReference type="NCBIfam" id="NF028537">
    <property type="entry name" value="P_eth_NH2_trans"/>
    <property type="match status" value="1"/>
</dbReference>
<dbReference type="InterPro" id="IPR012549">
    <property type="entry name" value="EptA-like_N"/>
</dbReference>
<dbReference type="GO" id="GO:0016776">
    <property type="term" value="F:phosphotransferase activity, phosphate group as acceptor"/>
    <property type="evidence" value="ECO:0007669"/>
    <property type="project" value="TreeGrafter"/>
</dbReference>
<evidence type="ECO:0000256" key="2">
    <source>
        <dbReference type="ARBA" id="ARBA00022475"/>
    </source>
</evidence>
<dbReference type="Pfam" id="PF08019">
    <property type="entry name" value="EptA_B_N"/>
    <property type="match status" value="1"/>
</dbReference>
<evidence type="ECO:0000259" key="10">
    <source>
        <dbReference type="Pfam" id="PF00884"/>
    </source>
</evidence>
<feature type="transmembrane region" description="Helical" evidence="9">
    <location>
        <begin position="68"/>
        <end position="89"/>
    </location>
</feature>
<feature type="transmembrane region" description="Helical" evidence="9">
    <location>
        <begin position="109"/>
        <end position="129"/>
    </location>
</feature>
<evidence type="ECO:0000256" key="3">
    <source>
        <dbReference type="ARBA" id="ARBA00022519"/>
    </source>
</evidence>
<evidence type="ECO:0000256" key="8">
    <source>
        <dbReference type="PIRSR" id="PIRSR600917-52"/>
    </source>
</evidence>
<dbReference type="GO" id="GO:0005886">
    <property type="term" value="C:plasma membrane"/>
    <property type="evidence" value="ECO:0007669"/>
    <property type="project" value="UniProtKB-SubCell"/>
</dbReference>
<evidence type="ECO:0000256" key="4">
    <source>
        <dbReference type="ARBA" id="ARBA00022679"/>
    </source>
</evidence>
<keyword evidence="6 9" id="KW-1133">Transmembrane helix</keyword>
<feature type="domain" description="Sulfatase N-terminal" evidence="10">
    <location>
        <begin position="231"/>
        <end position="516"/>
    </location>
</feature>
<keyword evidence="13" id="KW-1185">Reference proteome</keyword>
<dbReference type="STRING" id="32024.GCA_000788295_00525"/>
<feature type="transmembrane region" description="Helical" evidence="9">
    <location>
        <begin position="149"/>
        <end position="168"/>
    </location>
</feature>
<dbReference type="Pfam" id="PF00884">
    <property type="entry name" value="Sulfatase"/>
    <property type="match status" value="1"/>
</dbReference>
<dbReference type="InterPro" id="IPR040423">
    <property type="entry name" value="PEA_transferase"/>
</dbReference>
<dbReference type="EC" id="2.7.-.-" evidence="12"/>
<keyword evidence="4 12" id="KW-0808">Transferase</keyword>
<evidence type="ECO:0000256" key="7">
    <source>
        <dbReference type="ARBA" id="ARBA00023136"/>
    </source>
</evidence>
<evidence type="ECO:0000256" key="5">
    <source>
        <dbReference type="ARBA" id="ARBA00022692"/>
    </source>
</evidence>
<dbReference type="InterPro" id="IPR017850">
    <property type="entry name" value="Alkaline_phosphatase_core_sf"/>
</dbReference>
<keyword evidence="3" id="KW-0997">Cell inner membrane</keyword>
<dbReference type="RefSeq" id="WP_309543846.1">
    <property type="nucleotide sequence ID" value="NZ_CP043427.1"/>
</dbReference>
<dbReference type="EMBL" id="UFVD01000001">
    <property type="protein sequence ID" value="SUX10213.1"/>
    <property type="molecule type" value="Genomic_DNA"/>
</dbReference>
<keyword evidence="5 9" id="KW-0812">Transmembrane</keyword>
<dbReference type="InterPro" id="IPR000917">
    <property type="entry name" value="Sulfatase_N"/>
</dbReference>
<dbReference type="PANTHER" id="PTHR30443:SF0">
    <property type="entry name" value="PHOSPHOETHANOLAMINE TRANSFERASE EPTA"/>
    <property type="match status" value="1"/>
</dbReference>
<name>A0A381DHY7_9BACT</name>
<evidence type="ECO:0000313" key="12">
    <source>
        <dbReference type="EMBL" id="SUX10213.1"/>
    </source>
</evidence>
<comment type="subcellular location">
    <subcellularLocation>
        <location evidence="1">Cell inner membrane</location>
        <topology evidence="1">Multi-pass membrane protein</topology>
    </subcellularLocation>
</comment>
<evidence type="ECO:0000256" key="1">
    <source>
        <dbReference type="ARBA" id="ARBA00004429"/>
    </source>
</evidence>
<organism evidence="12 13">
    <name type="scientific">Campylobacter sputorum subsp. sputorum</name>
    <dbReference type="NCBI Taxonomy" id="32024"/>
    <lineage>
        <taxon>Bacteria</taxon>
        <taxon>Pseudomonadati</taxon>
        <taxon>Campylobacterota</taxon>
        <taxon>Epsilonproteobacteria</taxon>
        <taxon>Campylobacterales</taxon>
        <taxon>Campylobacteraceae</taxon>
        <taxon>Campylobacter</taxon>
    </lineage>
</organism>
<evidence type="ECO:0000256" key="9">
    <source>
        <dbReference type="SAM" id="Phobius"/>
    </source>
</evidence>
<dbReference type="InterPro" id="IPR058130">
    <property type="entry name" value="PEA_transf_C"/>
</dbReference>
<accession>A0A381DHY7</accession>
<feature type="modified residue" description="3-oxoalanine (Ser)" evidence="8">
    <location>
        <position position="61"/>
    </location>
</feature>
<dbReference type="PANTHER" id="PTHR30443">
    <property type="entry name" value="INNER MEMBRANE PROTEIN"/>
    <property type="match status" value="1"/>
</dbReference>